<evidence type="ECO:0000256" key="1">
    <source>
        <dbReference type="ARBA" id="ARBA00022723"/>
    </source>
</evidence>
<keyword evidence="1" id="KW-0479">Metal-binding</keyword>
<gene>
    <name evidence="5" type="primary">DGKE</name>
    <name evidence="5" type="ORF">EYF80_055874</name>
</gene>
<feature type="transmembrane region" description="Helical" evidence="3">
    <location>
        <begin position="20"/>
        <end position="40"/>
    </location>
</feature>
<dbReference type="InterPro" id="IPR002219">
    <property type="entry name" value="PKC_DAG/PE"/>
</dbReference>
<feature type="domain" description="Phorbol-ester/DAG-type" evidence="4">
    <location>
        <begin position="57"/>
        <end position="106"/>
    </location>
</feature>
<dbReference type="PANTHER" id="PTHR11255">
    <property type="entry name" value="DIACYLGLYCEROL KINASE"/>
    <property type="match status" value="1"/>
</dbReference>
<dbReference type="SUPFAM" id="SSF57889">
    <property type="entry name" value="Cysteine-rich domain"/>
    <property type="match status" value="1"/>
</dbReference>
<dbReference type="EMBL" id="SRLO01002077">
    <property type="protein sequence ID" value="TNN33958.1"/>
    <property type="molecule type" value="Genomic_DNA"/>
</dbReference>
<keyword evidence="5" id="KW-0808">Transferase</keyword>
<dbReference type="CDD" id="cd20801">
    <property type="entry name" value="C1_DGKepsilon_typeIII_rpt1"/>
    <property type="match status" value="1"/>
</dbReference>
<evidence type="ECO:0000256" key="2">
    <source>
        <dbReference type="ARBA" id="ARBA00022833"/>
    </source>
</evidence>
<proteinExistence type="predicted"/>
<dbReference type="Gene3D" id="3.30.60.20">
    <property type="match status" value="1"/>
</dbReference>
<sequence length="156" mass="17524">MPRDAAAAPEDCGSRDEWTLLLWTSLAVVVPVVITLWCSAQRSKRKTHMKEFFRKSKHGWRYTDLFGKPTYCCVCAQHILRGAYCDCCGVCADEHCLRRADRSLTCKEIMAAPPAAALPPAAAMKHRWVRGNVPLASYCAVCRQQCGTQPKLCDYR</sequence>
<keyword evidence="3" id="KW-0812">Transmembrane</keyword>
<keyword evidence="2" id="KW-0862">Zinc</keyword>
<name>A0A4Z2EYW4_9TELE</name>
<evidence type="ECO:0000313" key="6">
    <source>
        <dbReference type="Proteomes" id="UP000314294"/>
    </source>
</evidence>
<comment type="caution">
    <text evidence="5">The sequence shown here is derived from an EMBL/GenBank/DDBJ whole genome shotgun (WGS) entry which is preliminary data.</text>
</comment>
<dbReference type="GO" id="GO:0016020">
    <property type="term" value="C:membrane"/>
    <property type="evidence" value="ECO:0007669"/>
    <property type="project" value="TreeGrafter"/>
</dbReference>
<dbReference type="PANTHER" id="PTHR11255:SF118">
    <property type="entry name" value="DIACYLGLYCEROL KINASE EPSILON"/>
    <property type="match status" value="1"/>
</dbReference>
<dbReference type="GO" id="GO:0046872">
    <property type="term" value="F:metal ion binding"/>
    <property type="evidence" value="ECO:0007669"/>
    <property type="project" value="UniProtKB-KW"/>
</dbReference>
<keyword evidence="5" id="KW-0418">Kinase</keyword>
<keyword evidence="3" id="KW-1133">Transmembrane helix</keyword>
<accession>A0A4Z2EYW4</accession>
<dbReference type="SMART" id="SM00109">
    <property type="entry name" value="C1"/>
    <property type="match status" value="1"/>
</dbReference>
<dbReference type="AlphaFoldDB" id="A0A4Z2EYW4"/>
<keyword evidence="3" id="KW-0472">Membrane</keyword>
<dbReference type="OrthoDB" id="242257at2759"/>
<dbReference type="GO" id="GO:0004143">
    <property type="term" value="F:ATP-dependent diacylglycerol kinase activity"/>
    <property type="evidence" value="ECO:0007669"/>
    <property type="project" value="InterPro"/>
</dbReference>
<evidence type="ECO:0000259" key="4">
    <source>
        <dbReference type="PROSITE" id="PS50081"/>
    </source>
</evidence>
<keyword evidence="6" id="KW-1185">Reference proteome</keyword>
<dbReference type="InterPro" id="IPR046349">
    <property type="entry name" value="C1-like_sf"/>
</dbReference>
<dbReference type="Proteomes" id="UP000314294">
    <property type="component" value="Unassembled WGS sequence"/>
</dbReference>
<evidence type="ECO:0000313" key="5">
    <source>
        <dbReference type="EMBL" id="TNN33958.1"/>
    </source>
</evidence>
<dbReference type="InterPro" id="IPR037607">
    <property type="entry name" value="DGK"/>
</dbReference>
<dbReference type="PROSITE" id="PS00479">
    <property type="entry name" value="ZF_DAG_PE_1"/>
    <property type="match status" value="1"/>
</dbReference>
<dbReference type="GO" id="GO:0007165">
    <property type="term" value="P:signal transduction"/>
    <property type="evidence" value="ECO:0007669"/>
    <property type="project" value="InterPro"/>
</dbReference>
<dbReference type="PROSITE" id="PS50081">
    <property type="entry name" value="ZF_DAG_PE_2"/>
    <property type="match status" value="1"/>
</dbReference>
<evidence type="ECO:0000256" key="3">
    <source>
        <dbReference type="SAM" id="Phobius"/>
    </source>
</evidence>
<protein>
    <submittedName>
        <fullName evidence="5">Diacylglycerol kinase epsilon</fullName>
    </submittedName>
</protein>
<organism evidence="5 6">
    <name type="scientific">Liparis tanakae</name>
    <name type="common">Tanaka's snailfish</name>
    <dbReference type="NCBI Taxonomy" id="230148"/>
    <lineage>
        <taxon>Eukaryota</taxon>
        <taxon>Metazoa</taxon>
        <taxon>Chordata</taxon>
        <taxon>Craniata</taxon>
        <taxon>Vertebrata</taxon>
        <taxon>Euteleostomi</taxon>
        <taxon>Actinopterygii</taxon>
        <taxon>Neopterygii</taxon>
        <taxon>Teleostei</taxon>
        <taxon>Neoteleostei</taxon>
        <taxon>Acanthomorphata</taxon>
        <taxon>Eupercaria</taxon>
        <taxon>Perciformes</taxon>
        <taxon>Cottioidei</taxon>
        <taxon>Cottales</taxon>
        <taxon>Liparidae</taxon>
        <taxon>Liparis</taxon>
    </lineage>
</organism>
<reference evidence="5 6" key="1">
    <citation type="submission" date="2019-03" db="EMBL/GenBank/DDBJ databases">
        <title>First draft genome of Liparis tanakae, snailfish: a comprehensive survey of snailfish specific genes.</title>
        <authorList>
            <person name="Kim W."/>
            <person name="Song I."/>
            <person name="Jeong J.-H."/>
            <person name="Kim D."/>
            <person name="Kim S."/>
            <person name="Ryu S."/>
            <person name="Song J.Y."/>
            <person name="Lee S.K."/>
        </authorList>
    </citation>
    <scope>NUCLEOTIDE SEQUENCE [LARGE SCALE GENOMIC DNA]</scope>
    <source>
        <tissue evidence="5">Muscle</tissue>
    </source>
</reference>